<reference evidence="2" key="1">
    <citation type="journal article" date="2019" name="Int. J. Syst. Evol. Microbiol.">
        <title>The Global Catalogue of Microorganisms (GCM) 10K type strain sequencing project: providing services to taxonomists for standard genome sequencing and annotation.</title>
        <authorList>
            <consortium name="The Broad Institute Genomics Platform"/>
            <consortium name="The Broad Institute Genome Sequencing Center for Infectious Disease"/>
            <person name="Wu L."/>
            <person name="Ma J."/>
        </authorList>
    </citation>
    <scope>NUCLEOTIDE SEQUENCE [LARGE SCALE GENOMIC DNA]</scope>
    <source>
        <strain evidence="2">CGMCC 4.7466</strain>
    </source>
</reference>
<dbReference type="Proteomes" id="UP001595818">
    <property type="component" value="Unassembled WGS sequence"/>
</dbReference>
<organism evidence="1 2">
    <name type="scientific">Negadavirga shengliensis</name>
    <dbReference type="NCBI Taxonomy" id="1389218"/>
    <lineage>
        <taxon>Bacteria</taxon>
        <taxon>Pseudomonadati</taxon>
        <taxon>Bacteroidota</taxon>
        <taxon>Cytophagia</taxon>
        <taxon>Cytophagales</taxon>
        <taxon>Cyclobacteriaceae</taxon>
        <taxon>Negadavirga</taxon>
    </lineage>
</organism>
<dbReference type="RefSeq" id="WP_377063752.1">
    <property type="nucleotide sequence ID" value="NZ_JBHSJJ010000004.1"/>
</dbReference>
<protein>
    <submittedName>
        <fullName evidence="1">Acyloxyacyl hydrolase</fullName>
    </submittedName>
</protein>
<dbReference type="EMBL" id="JBHSJJ010000004">
    <property type="protein sequence ID" value="MFC4871873.1"/>
    <property type="molecule type" value="Genomic_DNA"/>
</dbReference>
<gene>
    <name evidence="1" type="ORF">ACFPFU_09260</name>
</gene>
<comment type="caution">
    <text evidence="1">The sequence shown here is derived from an EMBL/GenBank/DDBJ whole genome shotgun (WGS) entry which is preliminary data.</text>
</comment>
<evidence type="ECO:0000313" key="1">
    <source>
        <dbReference type="EMBL" id="MFC4871873.1"/>
    </source>
</evidence>
<keyword evidence="1" id="KW-0378">Hydrolase</keyword>
<dbReference type="Gene3D" id="2.40.160.20">
    <property type="match status" value="1"/>
</dbReference>
<name>A0ABV9SZT4_9BACT</name>
<proteinExistence type="predicted"/>
<evidence type="ECO:0000313" key="2">
    <source>
        <dbReference type="Proteomes" id="UP001595818"/>
    </source>
</evidence>
<dbReference type="Pfam" id="PF09411">
    <property type="entry name" value="PagL"/>
    <property type="match status" value="1"/>
</dbReference>
<dbReference type="InterPro" id="IPR018550">
    <property type="entry name" value="Lipid-A_deacylase-rel"/>
</dbReference>
<sequence>MKKSLLKCRFISAISFGWVILLNWAFQPAYSQSYFSFQTAKGYMLAHSSDLRDIHGWPNIFKLDYAIRLNSKEYHHCLNTPLSGVSLTYMDHDHPATGKSVSLSTFLQPTIRKWGRHEVSGRMSLGLSHVQNPFDPVKNPLQQAIGSNMNFFVEGQLLYAYNLASNLDIGVNSGLIHISNGARKLPNSGLNILAVGIGANYRITGENHIPFKNVNHPELPYEIDDITHYVNFRGGLKSIRILDYDVFPAFGLNYTMAYRYHPIGSYTIGFDADYNEGYIKEMHAVNRAGDDYTPFSHWRWALAAGHELHMNRLSLITQFAYYVVLPHSLHKRTYQRYGLKYELSRRTVIAATLRAHAARADYMEWTVGRKF</sequence>
<accession>A0ABV9SZT4</accession>
<dbReference type="GO" id="GO:0016787">
    <property type="term" value="F:hydrolase activity"/>
    <property type="evidence" value="ECO:0007669"/>
    <property type="project" value="UniProtKB-KW"/>
</dbReference>
<keyword evidence="2" id="KW-1185">Reference proteome</keyword>